<dbReference type="InterPro" id="IPR011991">
    <property type="entry name" value="ArsR-like_HTH"/>
</dbReference>
<accession>A0AA49JS50</accession>
<dbReference type="RefSeq" id="WP_367886650.1">
    <property type="nucleotide sequence ID" value="NZ_CP130612.1"/>
</dbReference>
<dbReference type="InterPro" id="IPR036390">
    <property type="entry name" value="WH_DNA-bd_sf"/>
</dbReference>
<evidence type="ECO:0000313" key="6">
    <source>
        <dbReference type="EMBL" id="WKW13849.1"/>
    </source>
</evidence>
<reference evidence="6" key="1">
    <citation type="submission" date="2023-07" db="EMBL/GenBank/DDBJ databases">
        <authorList>
            <person name="Haufschild T."/>
            <person name="Kallscheuer N."/>
            <person name="Hammer J."/>
            <person name="Kohn T."/>
            <person name="Kabuu M."/>
            <person name="Jogler M."/>
            <person name="Wohfarth N."/>
            <person name="Heuer A."/>
            <person name="Rohde M."/>
            <person name="van Teeseling M.C.F."/>
            <person name="Jogler C."/>
        </authorList>
    </citation>
    <scope>NUCLEOTIDE SEQUENCE</scope>
    <source>
        <strain evidence="5">Strain 138</strain>
        <strain evidence="6">Strain 318</strain>
    </source>
</reference>
<keyword evidence="7" id="KW-1185">Reference proteome</keyword>
<evidence type="ECO:0000259" key="4">
    <source>
        <dbReference type="PROSITE" id="PS50987"/>
    </source>
</evidence>
<dbReference type="InterPro" id="IPR001845">
    <property type="entry name" value="HTH_ArsR_DNA-bd_dom"/>
</dbReference>
<dbReference type="EMBL" id="CP130612">
    <property type="protein sequence ID" value="WKW10940.1"/>
    <property type="molecule type" value="Genomic_DNA"/>
</dbReference>
<dbReference type="Pfam" id="PF01022">
    <property type="entry name" value="HTH_5"/>
    <property type="match status" value="1"/>
</dbReference>
<evidence type="ECO:0000256" key="3">
    <source>
        <dbReference type="ARBA" id="ARBA00023163"/>
    </source>
</evidence>
<keyword evidence="3" id="KW-0804">Transcription</keyword>
<gene>
    <name evidence="5" type="ORF">Strain138_000173</name>
    <name evidence="6" type="ORF">Strain318_000173</name>
</gene>
<dbReference type="AlphaFoldDB" id="A0AA49JXT7"/>
<dbReference type="CDD" id="cd00090">
    <property type="entry name" value="HTH_ARSR"/>
    <property type="match status" value="1"/>
</dbReference>
<dbReference type="Proteomes" id="UP001229955">
    <property type="component" value="Chromosome"/>
</dbReference>
<dbReference type="KEGG" id="pspc:Strain318_000173"/>
<dbReference type="PROSITE" id="PS50987">
    <property type="entry name" value="HTH_ARSR_2"/>
    <property type="match status" value="1"/>
</dbReference>
<name>A0AA49JXT7_9BACT</name>
<evidence type="ECO:0000313" key="7">
    <source>
        <dbReference type="Proteomes" id="UP001229955"/>
    </source>
</evidence>
<accession>A0AA49JXT7</accession>
<dbReference type="PANTHER" id="PTHR43132">
    <property type="entry name" value="ARSENICAL RESISTANCE OPERON REPRESSOR ARSR-RELATED"/>
    <property type="match status" value="1"/>
</dbReference>
<protein>
    <submittedName>
        <fullName evidence="6">Metalloregulator ArsR/SmtB family transcription factor</fullName>
    </submittedName>
</protein>
<evidence type="ECO:0000256" key="2">
    <source>
        <dbReference type="ARBA" id="ARBA00023125"/>
    </source>
</evidence>
<proteinExistence type="predicted"/>
<sequence>MAHRTMTPAMLAEVAERFKALGEPVRLSLLQALRKKEMSVGELVAATGLGQANVSKHLHQLLDCGYVTRRKEGTFVYYRIASDDVFMLCDVMCSRIDEEVRMRRERIGR</sequence>
<dbReference type="SMART" id="SM00418">
    <property type="entry name" value="HTH_ARSR"/>
    <property type="match status" value="1"/>
</dbReference>
<dbReference type="SUPFAM" id="SSF46785">
    <property type="entry name" value="Winged helix' DNA-binding domain"/>
    <property type="match status" value="1"/>
</dbReference>
<dbReference type="InterPro" id="IPR051011">
    <property type="entry name" value="Metal_resp_trans_reg"/>
</dbReference>
<dbReference type="NCBIfam" id="NF033788">
    <property type="entry name" value="HTH_metalloreg"/>
    <property type="match status" value="1"/>
</dbReference>
<evidence type="ECO:0000256" key="1">
    <source>
        <dbReference type="ARBA" id="ARBA00023015"/>
    </source>
</evidence>
<keyword evidence="2" id="KW-0238">DNA-binding</keyword>
<dbReference type="PRINTS" id="PR00778">
    <property type="entry name" value="HTHARSR"/>
</dbReference>
<dbReference type="PANTHER" id="PTHR43132:SF9">
    <property type="entry name" value="ARSR FAMILY TRANSCRIPTIONAL REGULATORY PROTEIN"/>
    <property type="match status" value="1"/>
</dbReference>
<dbReference type="GO" id="GO:0003700">
    <property type="term" value="F:DNA-binding transcription factor activity"/>
    <property type="evidence" value="ECO:0007669"/>
    <property type="project" value="InterPro"/>
</dbReference>
<organism evidence="6 7">
    <name type="scientific">Pseudogemmatithrix spongiicola</name>
    <dbReference type="NCBI Taxonomy" id="3062599"/>
    <lineage>
        <taxon>Bacteria</taxon>
        <taxon>Pseudomonadati</taxon>
        <taxon>Gemmatimonadota</taxon>
        <taxon>Gemmatimonadia</taxon>
        <taxon>Gemmatimonadales</taxon>
        <taxon>Gemmatimonadaceae</taxon>
        <taxon>Pseudogemmatithrix</taxon>
    </lineage>
</organism>
<evidence type="ECO:0000313" key="5">
    <source>
        <dbReference type="EMBL" id="WKW10940.1"/>
    </source>
</evidence>
<dbReference type="GO" id="GO:0003677">
    <property type="term" value="F:DNA binding"/>
    <property type="evidence" value="ECO:0007669"/>
    <property type="project" value="UniProtKB-KW"/>
</dbReference>
<dbReference type="InterPro" id="IPR036388">
    <property type="entry name" value="WH-like_DNA-bd_sf"/>
</dbReference>
<keyword evidence="1" id="KW-0805">Transcription regulation</keyword>
<dbReference type="EMBL" id="CP130613">
    <property type="protein sequence ID" value="WKW13849.1"/>
    <property type="molecule type" value="Genomic_DNA"/>
</dbReference>
<feature type="domain" description="HTH arsR-type" evidence="4">
    <location>
        <begin position="6"/>
        <end position="100"/>
    </location>
</feature>
<dbReference type="Gene3D" id="1.10.10.10">
    <property type="entry name" value="Winged helix-like DNA-binding domain superfamily/Winged helix DNA-binding domain"/>
    <property type="match status" value="1"/>
</dbReference>